<dbReference type="PANTHER" id="PTHR33112">
    <property type="entry name" value="DOMAIN PROTEIN, PUTATIVE-RELATED"/>
    <property type="match status" value="1"/>
</dbReference>
<comment type="caution">
    <text evidence="2">The sequence shown here is derived from an EMBL/GenBank/DDBJ whole genome shotgun (WGS) entry which is preliminary data.</text>
</comment>
<evidence type="ECO:0000259" key="1">
    <source>
        <dbReference type="Pfam" id="PF06985"/>
    </source>
</evidence>
<feature type="domain" description="Heterokaryon incompatibility" evidence="1">
    <location>
        <begin position="193"/>
        <end position="347"/>
    </location>
</feature>
<dbReference type="Pfam" id="PF06985">
    <property type="entry name" value="HET"/>
    <property type="match status" value="1"/>
</dbReference>
<dbReference type="AlphaFoldDB" id="A0AA40EFI9"/>
<gene>
    <name evidence="2" type="ORF">B0T18DRAFT_420979</name>
</gene>
<reference evidence="2" key="1">
    <citation type="submission" date="2023-06" db="EMBL/GenBank/DDBJ databases">
        <title>Genome-scale phylogeny and comparative genomics of the fungal order Sordariales.</title>
        <authorList>
            <consortium name="Lawrence Berkeley National Laboratory"/>
            <person name="Hensen N."/>
            <person name="Bonometti L."/>
            <person name="Westerberg I."/>
            <person name="Brannstrom I.O."/>
            <person name="Guillou S."/>
            <person name="Cros-Aarteil S."/>
            <person name="Calhoun S."/>
            <person name="Haridas S."/>
            <person name="Kuo A."/>
            <person name="Mondo S."/>
            <person name="Pangilinan J."/>
            <person name="Riley R."/>
            <person name="LaButti K."/>
            <person name="Andreopoulos B."/>
            <person name="Lipzen A."/>
            <person name="Chen C."/>
            <person name="Yanf M."/>
            <person name="Daum C."/>
            <person name="Ng V."/>
            <person name="Clum A."/>
            <person name="Steindorff A."/>
            <person name="Ohm R."/>
            <person name="Martin F."/>
            <person name="Silar P."/>
            <person name="Natvig D."/>
            <person name="Lalanne C."/>
            <person name="Gautier V."/>
            <person name="Ament-velasquez S.L."/>
            <person name="Kruys A."/>
            <person name="Hutchinson M.I."/>
            <person name="Powell A.J."/>
            <person name="Barry K."/>
            <person name="Miller A.N."/>
            <person name="Grigoriev I.V."/>
            <person name="Debuchy R."/>
            <person name="Gladieux P."/>
            <person name="Thoren M.H."/>
            <person name="Johannesson H."/>
        </authorList>
    </citation>
    <scope>NUCLEOTIDE SEQUENCE</scope>
    <source>
        <strain evidence="2">SMH3187-1</strain>
    </source>
</reference>
<evidence type="ECO:0000313" key="3">
    <source>
        <dbReference type="Proteomes" id="UP001172155"/>
    </source>
</evidence>
<keyword evidence="3" id="KW-1185">Reference proteome</keyword>
<dbReference type="Proteomes" id="UP001172155">
    <property type="component" value="Unassembled WGS sequence"/>
</dbReference>
<dbReference type="InterPro" id="IPR010730">
    <property type="entry name" value="HET"/>
</dbReference>
<protein>
    <submittedName>
        <fullName evidence="2">Heterokaryon incompatibility protein-domain-containing protein</fullName>
    </submittedName>
</protein>
<evidence type="ECO:0000313" key="2">
    <source>
        <dbReference type="EMBL" id="KAK0737990.1"/>
    </source>
</evidence>
<dbReference type="PANTHER" id="PTHR33112:SF9">
    <property type="entry name" value="HETEROKARYON INCOMPATIBILITY DOMAIN-CONTAINING PROTEIN"/>
    <property type="match status" value="1"/>
</dbReference>
<sequence>MAEGSCNVCWNLNVHHVRSAAEQKLLAVSARSELYDRSRQPTTPSLNSSASSCPFCNLLFQGATAGLKQMGLISDPAGAPEIDVFLAAPGHAVEATFTFKDQMSRPLLAPFEFFSEEGAPCPAGTCSVARLITNSSRSVLAPGGLASQWLDDCSRNHAQCGKHDEQVLPTRVIDVSGDELFLYATAPGEKGRYICLSYCWGGPQRVMTTVGTLAERKRGITYSNLPLTLRDAVDVTRDLGIRYIWIDALCIVQDDLLDWQRESAAMADVYGNSYLTISASASPSAEAGMFIPPTNNTQAWCFPVSATLANGEELRMIARRMERHRDLVRQSPIEDSPLVKRAWCFQEHLLPTRVLQFGTREAVWECSESTCCSCSVELMDAADVSLKKPFTRQLSESRPDSGDDSWALWSAIIQGYAGRSLTQGTDKLVALSGVARRLQESWNCRYVAGLWETSLVRWLCWSATESTHVLPPRPSPYRAPTWSWASIDRAIKLSRELNQFASPQCSVEATILDVKCIPATNDMSGAISGAKLVISGPLIQAEYIGKSAAGFYMLRCGSRENRFNPDADLGPFTEPTPVSYFCLLHIQIDPRDQKYRAWRLEPNLPWYKSFMLVLKRALGLTGGFERIGIMEYWHNGSDSLCNGVEKSTVSLV</sequence>
<accession>A0AA40EFI9</accession>
<proteinExistence type="predicted"/>
<name>A0AA40EFI9_9PEZI</name>
<dbReference type="EMBL" id="JAUKUD010000007">
    <property type="protein sequence ID" value="KAK0737990.1"/>
    <property type="molecule type" value="Genomic_DNA"/>
</dbReference>
<organism evidence="2 3">
    <name type="scientific">Schizothecium vesticola</name>
    <dbReference type="NCBI Taxonomy" id="314040"/>
    <lineage>
        <taxon>Eukaryota</taxon>
        <taxon>Fungi</taxon>
        <taxon>Dikarya</taxon>
        <taxon>Ascomycota</taxon>
        <taxon>Pezizomycotina</taxon>
        <taxon>Sordariomycetes</taxon>
        <taxon>Sordariomycetidae</taxon>
        <taxon>Sordariales</taxon>
        <taxon>Schizotheciaceae</taxon>
        <taxon>Schizothecium</taxon>
    </lineage>
</organism>